<dbReference type="CDD" id="cd02440">
    <property type="entry name" value="AdoMet_MTases"/>
    <property type="match status" value="1"/>
</dbReference>
<evidence type="ECO:0000313" key="1">
    <source>
        <dbReference type="EMBL" id="AKZ63448.1"/>
    </source>
</evidence>
<proteinExistence type="predicted"/>
<dbReference type="InterPro" id="IPR029063">
    <property type="entry name" value="SAM-dependent_MTases_sf"/>
</dbReference>
<evidence type="ECO:0000313" key="2">
    <source>
        <dbReference type="Proteomes" id="UP000063429"/>
    </source>
</evidence>
<evidence type="ECO:0008006" key="3">
    <source>
        <dbReference type="Google" id="ProtNLM"/>
    </source>
</evidence>
<dbReference type="Gene3D" id="3.40.50.150">
    <property type="entry name" value="Vaccinia Virus protein VP39"/>
    <property type="match status" value="1"/>
</dbReference>
<dbReference type="EMBL" id="CP011409">
    <property type="protein sequence ID" value="AKZ63448.1"/>
    <property type="molecule type" value="Genomic_DNA"/>
</dbReference>
<keyword evidence="2" id="KW-1185">Reference proteome</keyword>
<organism evidence="1 2">
    <name type="scientific">Herbaspirillum hiltneri N3</name>
    <dbReference type="NCBI Taxonomy" id="1262470"/>
    <lineage>
        <taxon>Bacteria</taxon>
        <taxon>Pseudomonadati</taxon>
        <taxon>Pseudomonadota</taxon>
        <taxon>Betaproteobacteria</taxon>
        <taxon>Burkholderiales</taxon>
        <taxon>Oxalobacteraceae</taxon>
        <taxon>Herbaspirillum</taxon>
    </lineage>
</organism>
<gene>
    <name evidence="1" type="ORF">F506_12880</name>
</gene>
<dbReference type="Proteomes" id="UP000063429">
    <property type="component" value="Chromosome"/>
</dbReference>
<dbReference type="Pfam" id="PF05401">
    <property type="entry name" value="NodS"/>
    <property type="match status" value="1"/>
</dbReference>
<accession>A0ABN4HXC0</accession>
<dbReference type="SUPFAM" id="SSF53335">
    <property type="entry name" value="S-adenosyl-L-methionine-dependent methyltransferases"/>
    <property type="match status" value="1"/>
</dbReference>
<protein>
    <recommendedName>
        <fullName evidence="3">Nodulation protein S (NodS)</fullName>
    </recommendedName>
</protein>
<dbReference type="InterPro" id="IPR008715">
    <property type="entry name" value="SAM-MeTfrase_NodS-like"/>
</dbReference>
<reference evidence="2" key="1">
    <citation type="journal article" date="2015" name="Genome Announc.">
        <title>Complete Genome Sequence of Herbaspirillum hiltneri N3 (DSM 17495), Isolated from Surface-Sterilized Wheat Roots.</title>
        <authorList>
            <person name="Guizelini D."/>
            <person name="Saizaki P.M."/>
            <person name="Coimbra N.A."/>
            <person name="Weiss V.A."/>
            <person name="Faoro H."/>
            <person name="Sfeir M.Z."/>
            <person name="Baura V.A."/>
            <person name="Monteiro R.A."/>
            <person name="Chubatsu L.S."/>
            <person name="Souza E.M."/>
            <person name="Cruz L.M."/>
            <person name="Pedrosa F.O."/>
            <person name="Raittz R.T."/>
            <person name="Marchaukoski J.N."/>
            <person name="Steffens M.B."/>
        </authorList>
    </citation>
    <scope>NUCLEOTIDE SEQUENCE [LARGE SCALE GENOMIC DNA]</scope>
    <source>
        <strain evidence="2">N3</strain>
    </source>
</reference>
<name>A0ABN4HXC0_9BURK</name>
<dbReference type="RefSeq" id="WP_053198013.1">
    <property type="nucleotide sequence ID" value="NZ_CP011409.1"/>
</dbReference>
<sequence length="211" mass="23972">MRATSQDYFDALYHRSDDPWRIAGNWYEQRKRGLVTAVLPRPRFRHAFEPACGSGELTLELGRRCDRLLCSDFSATAVEIAQKRWRYADADAHGTTCDARFVCMALPDEWPEQLGPAFDLIVLSEFGYYLDQGVLDVLPALADASLAADGVLLACHWKHDFAERLHDTAQVHAGFDKLKGLHRCAHYEDADFLLDVWSRESRSVAQLEERA</sequence>